<proteinExistence type="predicted"/>
<reference evidence="1" key="1">
    <citation type="journal article" date="2019" name="MBio">
        <title>Virus Genomes from Deep Sea Sediments Expand the Ocean Megavirome and Support Independent Origins of Viral Gigantism.</title>
        <authorList>
            <person name="Backstrom D."/>
            <person name="Yutin N."/>
            <person name="Jorgensen S.L."/>
            <person name="Dharamshi J."/>
            <person name="Homa F."/>
            <person name="Zaremba-Niedwiedzka K."/>
            <person name="Spang A."/>
            <person name="Wolf Y.I."/>
            <person name="Koonin E.V."/>
            <person name="Ettema T.J."/>
        </authorList>
    </citation>
    <scope>NUCLEOTIDE SEQUENCE</scope>
</reference>
<protein>
    <submittedName>
        <fullName evidence="1">Uncharacterized protein</fullName>
    </submittedName>
</protein>
<dbReference type="EMBL" id="MK500469">
    <property type="protein sequence ID" value="QBK90208.1"/>
    <property type="molecule type" value="Genomic_DNA"/>
</dbReference>
<sequence>MENIYKYITNLSANDKLTYVSTLIINEIQDGLVNYNKLIALYYDILTKYKNILDINIITNTITPILLALLNHIKTTTRAYPTLDKLKEEFYRIIVTYINFLGSGSLYDLMSLNILDTDIFKLFIQYNPSVTIDLLDNDSSFIKYFINTGSYVYDNMGSDIIPIILQEIDAFNNMNKTPDVLHGIYKYNYIAAQIILSKESKTDIDKDNIIKLLLRADNYKDSKSLRSRLFQEWYILDSLHNNYISINLDEDTIINLGYKIKSLKKSLKK</sequence>
<evidence type="ECO:0000313" key="1">
    <source>
        <dbReference type="EMBL" id="QBK90208.1"/>
    </source>
</evidence>
<accession>A0A481Z567</accession>
<gene>
    <name evidence="1" type="ORF">LCPAC102_01210</name>
</gene>
<organism evidence="1">
    <name type="scientific">Pithovirus LCPAC102</name>
    <dbReference type="NCBI Taxonomy" id="2506587"/>
    <lineage>
        <taxon>Viruses</taxon>
        <taxon>Pithoviruses</taxon>
    </lineage>
</organism>
<name>A0A481Z567_9VIRU</name>